<sequence>MFDRGRGMLRAAGSGILRAAGRGVLGAAGRGMLRAAGRAMKRTGVAKGGNIQDPFVSSPAGNASVSLGGGYVHKFGPNNLRISAASGSLLNLPVATTSRWNGGAFSFSSSGVYEEDLEWVTVEENEEEEDSVFGSVPSVDEVEDAVSALKQVFDGSSYSQMVGDRHKCNPENGGENQSLIATGTSFGTELDWVEPSIELCHSRILQPRAYDHVYNAFDLLRTEPSVQKMVLSLSSDKAVWNAVRNNEVVQEIKELYYNGINQDEESSDDESSDEESSDNTPGENNAAIDFIKWVFDSTVVKATEVLKKIIKLVIELLNSLKVNKKRKRGKFNNWFEEDLKTSVFLSILVMLVVIVSRARNMSMNVPSC</sequence>
<evidence type="ECO:0000256" key="1">
    <source>
        <dbReference type="SAM" id="MobiDB-lite"/>
    </source>
</evidence>
<dbReference type="GeneID" id="108821188"/>
<dbReference type="KEGG" id="rsz:108821188"/>
<name>A0A6J0KP60_RAPSA</name>
<evidence type="ECO:0000313" key="5">
    <source>
        <dbReference type="RefSeq" id="XP_056853724.1"/>
    </source>
</evidence>
<dbReference type="AlphaFoldDB" id="A0A6J0KP60"/>
<reference evidence="3 4" key="1">
    <citation type="submission" date="2025-04" db="UniProtKB">
        <authorList>
            <consortium name="RefSeq"/>
        </authorList>
    </citation>
    <scope>IDENTIFICATION</scope>
    <source>
        <tissue evidence="3 4">Leaf</tissue>
    </source>
</reference>
<dbReference type="RefSeq" id="XP_056853561.1">
    <property type="nucleotide sequence ID" value="XM_056997581.1"/>
</dbReference>
<evidence type="ECO:0000313" key="2">
    <source>
        <dbReference type="Proteomes" id="UP000504610"/>
    </source>
</evidence>
<dbReference type="PANTHER" id="PTHR33625">
    <property type="entry name" value="OS08G0179900 PROTEIN"/>
    <property type="match status" value="1"/>
</dbReference>
<dbReference type="PANTHER" id="PTHR33625:SF14">
    <property type="entry name" value="RING-TYPE DOMAIN-CONTAINING PROTEIN"/>
    <property type="match status" value="1"/>
</dbReference>
<proteinExistence type="predicted"/>
<feature type="region of interest" description="Disordered" evidence="1">
    <location>
        <begin position="262"/>
        <end position="283"/>
    </location>
</feature>
<dbReference type="KEGG" id="rsz:130503094"/>
<dbReference type="Proteomes" id="UP000504610">
    <property type="component" value="Unplaced"/>
</dbReference>
<evidence type="ECO:0000313" key="3">
    <source>
        <dbReference type="RefSeq" id="XP_018449737.1"/>
    </source>
</evidence>
<organism evidence="2 3">
    <name type="scientific">Raphanus sativus</name>
    <name type="common">Radish</name>
    <name type="synonym">Raphanus raphanistrum var. sativus</name>
    <dbReference type="NCBI Taxonomy" id="3726"/>
    <lineage>
        <taxon>Eukaryota</taxon>
        <taxon>Viridiplantae</taxon>
        <taxon>Streptophyta</taxon>
        <taxon>Embryophyta</taxon>
        <taxon>Tracheophyta</taxon>
        <taxon>Spermatophyta</taxon>
        <taxon>Magnoliopsida</taxon>
        <taxon>eudicotyledons</taxon>
        <taxon>Gunneridae</taxon>
        <taxon>Pentapetalae</taxon>
        <taxon>rosids</taxon>
        <taxon>malvids</taxon>
        <taxon>Brassicales</taxon>
        <taxon>Brassicaceae</taxon>
        <taxon>Brassiceae</taxon>
        <taxon>Raphanus</taxon>
    </lineage>
</organism>
<protein>
    <submittedName>
        <fullName evidence="3">Uncharacterized protein LOC108821188</fullName>
    </submittedName>
    <submittedName>
        <fullName evidence="4">Uncharacterized protein LOC130502840</fullName>
    </submittedName>
    <submittedName>
        <fullName evidence="5">Uncharacterized protein LOC130503094</fullName>
    </submittedName>
</protein>
<gene>
    <name evidence="3" type="primary">LOC108821188</name>
    <name evidence="4" type="synonym">LOC130502840</name>
    <name evidence="5" type="synonym">LOC130503094</name>
</gene>
<dbReference type="KEGG" id="rsz:130502840"/>
<evidence type="ECO:0000313" key="4">
    <source>
        <dbReference type="RefSeq" id="XP_056853561.1"/>
    </source>
</evidence>
<keyword evidence="2" id="KW-1185">Reference proteome</keyword>
<feature type="compositionally biased region" description="Acidic residues" evidence="1">
    <location>
        <begin position="262"/>
        <end position="277"/>
    </location>
</feature>
<dbReference type="RefSeq" id="XP_018449737.1">
    <property type="nucleotide sequence ID" value="XM_018594235.2"/>
</dbReference>
<accession>A0A6J0KP60</accession>
<dbReference type="OrthoDB" id="737041at2759"/>
<dbReference type="RefSeq" id="XP_056853724.1">
    <property type="nucleotide sequence ID" value="XM_056997744.1"/>
</dbReference>